<dbReference type="AlphaFoldDB" id="A0A8J3ZTQ0"/>
<accession>A0A8J3ZTQ0</accession>
<evidence type="ECO:0000313" key="2">
    <source>
        <dbReference type="Proteomes" id="UP000635606"/>
    </source>
</evidence>
<comment type="caution">
    <text evidence="1">The sequence shown here is derived from an EMBL/GenBank/DDBJ whole genome shotgun (WGS) entry which is preliminary data.</text>
</comment>
<dbReference type="EMBL" id="BOPH01000034">
    <property type="protein sequence ID" value="GIJ67883.1"/>
    <property type="molecule type" value="Genomic_DNA"/>
</dbReference>
<organism evidence="1 2">
    <name type="scientific">Virgisporangium ochraceum</name>
    <dbReference type="NCBI Taxonomy" id="65505"/>
    <lineage>
        <taxon>Bacteria</taxon>
        <taxon>Bacillati</taxon>
        <taxon>Actinomycetota</taxon>
        <taxon>Actinomycetes</taxon>
        <taxon>Micromonosporales</taxon>
        <taxon>Micromonosporaceae</taxon>
        <taxon>Virgisporangium</taxon>
    </lineage>
</organism>
<name>A0A8J3ZTQ0_9ACTN</name>
<dbReference type="RefSeq" id="WP_203927840.1">
    <property type="nucleotide sequence ID" value="NZ_BOPH01000034.1"/>
</dbReference>
<sequence>MTGPLVVPVGRYLGMLPVGAGLRHVVRVGGRRVELADDEQLVWALAHGVPGAPDLGGWDRAALMRHLPGEAGADATIDRLVGGGLLLEVAGPVEEFARSVRLLPQALGLGNDPVEGRRFRLGHPGAALVAVPAEIFFLWSWAGLDDNLWTACVRGAKTALPDGSGDPRALATTILGALHQLLSTNAACLDAAPA</sequence>
<proteinExistence type="predicted"/>
<keyword evidence="2" id="KW-1185">Reference proteome</keyword>
<reference evidence="1" key="1">
    <citation type="submission" date="2021-01" db="EMBL/GenBank/DDBJ databases">
        <title>Whole genome shotgun sequence of Virgisporangium ochraceum NBRC 16418.</title>
        <authorList>
            <person name="Komaki H."/>
            <person name="Tamura T."/>
        </authorList>
    </citation>
    <scope>NUCLEOTIDE SEQUENCE</scope>
    <source>
        <strain evidence="1">NBRC 16418</strain>
    </source>
</reference>
<dbReference type="Proteomes" id="UP000635606">
    <property type="component" value="Unassembled WGS sequence"/>
</dbReference>
<protein>
    <submittedName>
        <fullName evidence="1">Uncharacterized protein</fullName>
    </submittedName>
</protein>
<evidence type="ECO:0000313" key="1">
    <source>
        <dbReference type="EMBL" id="GIJ67883.1"/>
    </source>
</evidence>
<gene>
    <name evidence="1" type="ORF">Voc01_028000</name>
</gene>